<dbReference type="EMBL" id="BAABDD010000007">
    <property type="protein sequence ID" value="GAA3740959.1"/>
    <property type="molecule type" value="Genomic_DNA"/>
</dbReference>
<keyword evidence="3" id="KW-1185">Reference proteome</keyword>
<feature type="region of interest" description="Disordered" evidence="1">
    <location>
        <begin position="89"/>
        <end position="124"/>
    </location>
</feature>
<feature type="region of interest" description="Disordered" evidence="1">
    <location>
        <begin position="39"/>
        <end position="68"/>
    </location>
</feature>
<gene>
    <name evidence="2" type="ORF">GCM10022402_20940</name>
</gene>
<reference evidence="3" key="1">
    <citation type="journal article" date="2019" name="Int. J. Syst. Evol. Microbiol.">
        <title>The Global Catalogue of Microorganisms (GCM) 10K type strain sequencing project: providing services to taxonomists for standard genome sequencing and annotation.</title>
        <authorList>
            <consortium name="The Broad Institute Genomics Platform"/>
            <consortium name="The Broad Institute Genome Sequencing Center for Infectious Disease"/>
            <person name="Wu L."/>
            <person name="Ma J."/>
        </authorList>
    </citation>
    <scope>NUCLEOTIDE SEQUENCE [LARGE SCALE GENOMIC DNA]</scope>
    <source>
        <strain evidence="3">JCM 17137</strain>
    </source>
</reference>
<evidence type="ECO:0000313" key="2">
    <source>
        <dbReference type="EMBL" id="GAA3740959.1"/>
    </source>
</evidence>
<protein>
    <submittedName>
        <fullName evidence="2">Uncharacterized protein</fullName>
    </submittedName>
</protein>
<accession>A0ABP7FJ15</accession>
<evidence type="ECO:0000313" key="3">
    <source>
        <dbReference type="Proteomes" id="UP001500908"/>
    </source>
</evidence>
<sequence>MGLSGINGHDPPPRVMWVSAGRGTVEARTGAGRAAVDTDWLVGDGSTGGPGRPGLCDSVRTGSPERSGERFEILPTRYQAVGQELTTLPTGRMWPGRLPHAQRGAAGTRGDVGGITKWRRGARA</sequence>
<proteinExistence type="predicted"/>
<name>A0ABP7FJ15_9ACTN</name>
<comment type="caution">
    <text evidence="2">The sequence shown here is derived from an EMBL/GenBank/DDBJ whole genome shotgun (WGS) entry which is preliminary data.</text>
</comment>
<evidence type="ECO:0000256" key="1">
    <source>
        <dbReference type="SAM" id="MobiDB-lite"/>
    </source>
</evidence>
<dbReference type="Proteomes" id="UP001500908">
    <property type="component" value="Unassembled WGS sequence"/>
</dbReference>
<organism evidence="2 3">
    <name type="scientific">Salinactinospora qingdaonensis</name>
    <dbReference type="NCBI Taxonomy" id="702744"/>
    <lineage>
        <taxon>Bacteria</taxon>
        <taxon>Bacillati</taxon>
        <taxon>Actinomycetota</taxon>
        <taxon>Actinomycetes</taxon>
        <taxon>Streptosporangiales</taxon>
        <taxon>Nocardiopsidaceae</taxon>
        <taxon>Salinactinospora</taxon>
    </lineage>
</organism>